<evidence type="ECO:0000313" key="1">
    <source>
        <dbReference type="EMBL" id="TDM04613.1"/>
    </source>
</evidence>
<keyword evidence="2" id="KW-1185">Reference proteome</keyword>
<reference evidence="1 2" key="1">
    <citation type="submission" date="2019-01" db="EMBL/GenBank/DDBJ databases">
        <title>Draft genome sequences of the type strains of six Macrococcus species.</title>
        <authorList>
            <person name="Mazhar S."/>
            <person name="Altermann E."/>
            <person name="Hill C."/>
            <person name="Mcauliffe O."/>
        </authorList>
    </citation>
    <scope>NUCLEOTIDE SEQUENCE [LARGE SCALE GENOMIC DNA]</scope>
    <source>
        <strain evidence="1 2">ATCC 51828</strain>
    </source>
</reference>
<dbReference type="Proteomes" id="UP000295280">
    <property type="component" value="Unassembled WGS sequence"/>
</dbReference>
<organism evidence="1 2">
    <name type="scientific">Macrococcus carouselicus</name>
    <dbReference type="NCBI Taxonomy" id="69969"/>
    <lineage>
        <taxon>Bacteria</taxon>
        <taxon>Bacillati</taxon>
        <taxon>Bacillota</taxon>
        <taxon>Bacilli</taxon>
        <taxon>Bacillales</taxon>
        <taxon>Staphylococcaceae</taxon>
        <taxon>Macrococcus</taxon>
    </lineage>
</organism>
<name>A0A9Q8FRB8_9STAP</name>
<evidence type="ECO:0000313" key="2">
    <source>
        <dbReference type="Proteomes" id="UP000295280"/>
    </source>
</evidence>
<gene>
    <name evidence="1" type="ORF">ERX40_05420</name>
</gene>
<dbReference type="OrthoDB" id="2418606at2"/>
<sequence length="72" mass="8944">MFDLKTEMNMSIHREIERYLEKHYQLYFNKQIKMKVTHLVDKGYYYQFHLWRGNVLSISETVWKDDLRGKAE</sequence>
<proteinExistence type="predicted"/>
<accession>A0A9Q8FRB8</accession>
<comment type="caution">
    <text evidence="1">The sequence shown here is derived from an EMBL/GenBank/DDBJ whole genome shotgun (WGS) entry which is preliminary data.</text>
</comment>
<protein>
    <submittedName>
        <fullName evidence="1">Uncharacterized protein</fullName>
    </submittedName>
</protein>
<dbReference type="EMBL" id="SCWD01000001">
    <property type="protein sequence ID" value="TDM04613.1"/>
    <property type="molecule type" value="Genomic_DNA"/>
</dbReference>
<dbReference type="RefSeq" id="WP_133417471.1">
    <property type="nucleotide sequence ID" value="NZ_SCWD01000001.1"/>
</dbReference>
<dbReference type="AlphaFoldDB" id="A0A9Q8FRB8"/>